<sequence length="120" mass="12199">MKKILLLPLLCLTGSILSYSTVRADPNIQFDNTNASSPVSIPGGLAAASDNSSAYIVQGNYVMATVTAKQYNYFPDGLSVTSSNTSSSSTTSSAESGGSIGSATVNFNNSATALAIGGNY</sequence>
<gene>
    <name evidence="3" type="ORF">A3K90_03950</name>
</gene>
<evidence type="ECO:0000313" key="4">
    <source>
        <dbReference type="Proteomes" id="UP000076481"/>
    </source>
</evidence>
<reference evidence="3 4" key="1">
    <citation type="submission" date="2016-03" db="EMBL/GenBank/DDBJ databases">
        <title>Speciation and ecological success in dimly lit waters: horizontal gene transfer in a green sulfur bacteria bloom unveiled by metagenomic assembly.</title>
        <authorList>
            <person name="Llorens-Mares T."/>
            <person name="Liu Z."/>
            <person name="Allen L.Z."/>
            <person name="Rusch D.B."/>
            <person name="Craig M.T."/>
            <person name="Dupont C.L."/>
            <person name="Bryant D.A."/>
            <person name="Casamayor E.O."/>
        </authorList>
    </citation>
    <scope>NUCLEOTIDE SEQUENCE [LARGE SCALE GENOMIC DNA]</scope>
    <source>
        <strain evidence="3">CIII</strain>
    </source>
</reference>
<keyword evidence="2" id="KW-0732">Signal</keyword>
<feature type="signal peptide" evidence="2">
    <location>
        <begin position="1"/>
        <end position="24"/>
    </location>
</feature>
<organism evidence="3 4">
    <name type="scientific">Pelodictyon luteolum</name>
    <dbReference type="NCBI Taxonomy" id="1100"/>
    <lineage>
        <taxon>Bacteria</taxon>
        <taxon>Pseudomonadati</taxon>
        <taxon>Chlorobiota</taxon>
        <taxon>Chlorobiia</taxon>
        <taxon>Chlorobiales</taxon>
        <taxon>Chlorobiaceae</taxon>
        <taxon>Chlorobium/Pelodictyon group</taxon>
        <taxon>Pelodictyon</taxon>
    </lineage>
</organism>
<proteinExistence type="predicted"/>
<dbReference type="AlphaFoldDB" id="A0A165LTI8"/>
<evidence type="ECO:0000256" key="1">
    <source>
        <dbReference type="SAM" id="MobiDB-lite"/>
    </source>
</evidence>
<comment type="caution">
    <text evidence="3">The sequence shown here is derived from an EMBL/GenBank/DDBJ whole genome shotgun (WGS) entry which is preliminary data.</text>
</comment>
<name>A0A165LTI8_PELLU</name>
<feature type="compositionally biased region" description="Low complexity" evidence="1">
    <location>
        <begin position="80"/>
        <end position="97"/>
    </location>
</feature>
<protein>
    <submittedName>
        <fullName evidence="3">Uncharacterized protein</fullName>
    </submittedName>
</protein>
<dbReference type="Proteomes" id="UP000076481">
    <property type="component" value="Unassembled WGS sequence"/>
</dbReference>
<feature type="region of interest" description="Disordered" evidence="1">
    <location>
        <begin position="80"/>
        <end position="99"/>
    </location>
</feature>
<accession>A0A165LTI8</accession>
<dbReference type="EMBL" id="LVWG01000027">
    <property type="protein sequence ID" value="KZK74411.1"/>
    <property type="molecule type" value="Genomic_DNA"/>
</dbReference>
<evidence type="ECO:0000256" key="2">
    <source>
        <dbReference type="SAM" id="SignalP"/>
    </source>
</evidence>
<feature type="chain" id="PRO_5007861925" evidence="2">
    <location>
        <begin position="25"/>
        <end position="120"/>
    </location>
</feature>
<dbReference type="RefSeq" id="WP_126341391.1">
    <property type="nucleotide sequence ID" value="NZ_LVWG01000027.1"/>
</dbReference>
<evidence type="ECO:0000313" key="3">
    <source>
        <dbReference type="EMBL" id="KZK74411.1"/>
    </source>
</evidence>